<dbReference type="AlphaFoldDB" id="A0A6C2TXQ5"/>
<proteinExistence type="predicted"/>
<dbReference type="Proteomes" id="UP000366872">
    <property type="component" value="Unassembled WGS sequence"/>
</dbReference>
<dbReference type="SUPFAM" id="SSF53901">
    <property type="entry name" value="Thiolase-like"/>
    <property type="match status" value="1"/>
</dbReference>
<dbReference type="GO" id="GO:0016746">
    <property type="term" value="F:acyltransferase activity"/>
    <property type="evidence" value="ECO:0007669"/>
    <property type="project" value="InterPro"/>
</dbReference>
<accession>A0A6C2TXQ5</accession>
<sequence>MVCARGRGAEAASREWREPTFLEVPFQDEPFPAYVIDAETLKDPVLKGMRRADRFSKMATLAACDAVADSGQAVEDSDRVGIIFATALGPHNTTFKFQDDIIDYGDAGVSPTIFSNSVHNAAVSYISRTLKIKGPTWTVTGFENPFEEAVLLAQAWLEEGRCDQVLLGGGDECGTVMEYICSQKLLIATDGRITADAYVPGEGAAFFLVGKGDGNLLAGADEAWTPLFGNMLTGSALACAASLMSEN</sequence>
<dbReference type="EMBL" id="CAAHFG010000001">
    <property type="protein sequence ID" value="VGO12056.1"/>
    <property type="molecule type" value="Genomic_DNA"/>
</dbReference>
<gene>
    <name evidence="2" type="primary">fabF_4</name>
    <name evidence="2" type="ORF">PDESU_00605</name>
</gene>
<name>A0A6C2TXQ5_PONDE</name>
<dbReference type="InterPro" id="IPR016039">
    <property type="entry name" value="Thiolase-like"/>
</dbReference>
<reference evidence="2 3" key="1">
    <citation type="submission" date="2019-04" db="EMBL/GenBank/DDBJ databases">
        <authorList>
            <person name="Van Vliet M D."/>
        </authorList>
    </citation>
    <scope>NUCLEOTIDE SEQUENCE [LARGE SCALE GENOMIC DNA]</scope>
    <source>
        <strain evidence="2 3">F1</strain>
    </source>
</reference>
<organism evidence="2 3">
    <name type="scientific">Pontiella desulfatans</name>
    <dbReference type="NCBI Taxonomy" id="2750659"/>
    <lineage>
        <taxon>Bacteria</taxon>
        <taxon>Pseudomonadati</taxon>
        <taxon>Kiritimatiellota</taxon>
        <taxon>Kiritimatiellia</taxon>
        <taxon>Kiritimatiellales</taxon>
        <taxon>Pontiellaceae</taxon>
        <taxon>Pontiella</taxon>
    </lineage>
</organism>
<feature type="domain" description="Beta-ketoacyl synthase-like N-terminal" evidence="1">
    <location>
        <begin position="45"/>
        <end position="168"/>
    </location>
</feature>
<dbReference type="Pfam" id="PF13723">
    <property type="entry name" value="Ketoacyl-synt_2"/>
    <property type="match status" value="1"/>
</dbReference>
<evidence type="ECO:0000313" key="3">
    <source>
        <dbReference type="Proteomes" id="UP000366872"/>
    </source>
</evidence>
<evidence type="ECO:0000313" key="2">
    <source>
        <dbReference type="EMBL" id="VGO12056.1"/>
    </source>
</evidence>
<evidence type="ECO:0000259" key="1">
    <source>
        <dbReference type="Pfam" id="PF13723"/>
    </source>
</evidence>
<keyword evidence="3" id="KW-1185">Reference proteome</keyword>
<dbReference type="Gene3D" id="3.40.47.10">
    <property type="match status" value="1"/>
</dbReference>
<dbReference type="InterPro" id="IPR014030">
    <property type="entry name" value="Ketoacyl_synth_N"/>
</dbReference>
<protein>
    <submittedName>
        <fullName evidence="2">3-oxoacyl-[acyl-carrier-protein] synthase 2</fullName>
    </submittedName>
</protein>